<dbReference type="RefSeq" id="WP_253448892.1">
    <property type="nucleotide sequence ID" value="NZ_JALJYF010000002.1"/>
</dbReference>
<evidence type="ECO:0000313" key="2">
    <source>
        <dbReference type="Proteomes" id="UP001523550"/>
    </source>
</evidence>
<dbReference type="Proteomes" id="UP001523550">
    <property type="component" value="Unassembled WGS sequence"/>
</dbReference>
<evidence type="ECO:0000313" key="1">
    <source>
        <dbReference type="EMBL" id="MCP1727888.1"/>
    </source>
</evidence>
<accession>A0ABT1G995</accession>
<dbReference type="InterPro" id="IPR014942">
    <property type="entry name" value="AbiEii"/>
</dbReference>
<keyword evidence="2" id="KW-1185">Reference proteome</keyword>
<dbReference type="Pfam" id="PF08843">
    <property type="entry name" value="AbiEii"/>
    <property type="match status" value="1"/>
</dbReference>
<reference evidence="1 2" key="1">
    <citation type="submission" date="2022-03" db="EMBL/GenBank/DDBJ databases">
        <title>Genomic Encyclopedia of Type Strains, Phase III (KMG-III): the genomes of soil and plant-associated and newly described type strains.</title>
        <authorList>
            <person name="Whitman W."/>
        </authorList>
    </citation>
    <scope>NUCLEOTIDE SEQUENCE [LARGE SCALE GENOMIC DNA]</scope>
    <source>
        <strain evidence="1 2">BSker1</strain>
    </source>
</reference>
<sequence>MSLHTTVDEELLESLRQFSRAAELATVPWLIVGATARCLLLESVYQWPKGRATEDTDFAVWVEDWAHFDRLCQACADTRHFEALARPPKRFRAVNGRYFDLLPYGGVEGPGNQVLWPPHGDSVMTVRGFRGAAKAAYRVTVNDELEVPVASPAGLLALKLFAWEERGHQQPGRDAEDIAYLIEHAERIANVDEIYDRYPDLAAFHDYDLHLAAISVLGWQAGEILASDDRTFLLDFLGHEIDQDGDSRLVADVHRYMRSPIQRIPTVLAALWEGLVRAEI</sequence>
<organism evidence="1 2">
    <name type="scientific">Natronospira proteinivora</name>
    <dbReference type="NCBI Taxonomy" id="1807133"/>
    <lineage>
        <taxon>Bacteria</taxon>
        <taxon>Pseudomonadati</taxon>
        <taxon>Pseudomonadota</taxon>
        <taxon>Gammaproteobacteria</taxon>
        <taxon>Natronospirales</taxon>
        <taxon>Natronospiraceae</taxon>
        <taxon>Natronospira</taxon>
    </lineage>
</organism>
<gene>
    <name evidence="1" type="ORF">J2T60_001888</name>
</gene>
<name>A0ABT1G995_9GAMM</name>
<comment type="caution">
    <text evidence="1">The sequence shown here is derived from an EMBL/GenBank/DDBJ whole genome shotgun (WGS) entry which is preliminary data.</text>
</comment>
<proteinExistence type="predicted"/>
<dbReference type="Gene3D" id="3.30.460.40">
    <property type="match status" value="1"/>
</dbReference>
<dbReference type="EMBL" id="JALJYF010000002">
    <property type="protein sequence ID" value="MCP1727888.1"/>
    <property type="molecule type" value="Genomic_DNA"/>
</dbReference>
<protein>
    <submittedName>
        <fullName evidence="1">Nucleotidyltransferase</fullName>
    </submittedName>
</protein>